<protein>
    <submittedName>
        <fullName evidence="2">Uncharacterized protein</fullName>
    </submittedName>
</protein>
<dbReference type="AlphaFoldDB" id="A0A7R9Q0L7"/>
<dbReference type="InterPro" id="IPR036375">
    <property type="entry name" value="Hemopexin-like_dom_sf"/>
</dbReference>
<accession>A0A7R9Q0L7</accession>
<dbReference type="EMBL" id="OC859136">
    <property type="protein sequence ID" value="CAD7627247.1"/>
    <property type="molecule type" value="Genomic_DNA"/>
</dbReference>
<dbReference type="SUPFAM" id="SSF50923">
    <property type="entry name" value="Hemopexin-like domain"/>
    <property type="match status" value="1"/>
</dbReference>
<name>A0A7R9Q0L7_9ACAR</name>
<evidence type="ECO:0000313" key="2">
    <source>
        <dbReference type="EMBL" id="CAD7627247.1"/>
    </source>
</evidence>
<feature type="transmembrane region" description="Helical" evidence="1">
    <location>
        <begin position="145"/>
        <end position="164"/>
    </location>
</feature>
<sequence>MNDLDSNEYKATYLQSAALDLLPLLTASESDKLWCFLSDRSSCHSYPMKLTDLHKDFPMSITTAFQHQNYIFIIKGSLYYKIPVSKFPLKMSAVDLEAKYIFQDLLGCDEGMYTNWGFNNYEEFIDKFAKRMQNEKSFSEEVTHFNPTFLIVTFLILFTGCTLLSDKKMSESKEFFENAIESRLVDVVSVMVFLEVVFECALAVRPVVTLNALKYIESLVFLTLENVSPDIN</sequence>
<keyword evidence="3" id="KW-1185">Reference proteome</keyword>
<reference evidence="2" key="1">
    <citation type="submission" date="2020-11" db="EMBL/GenBank/DDBJ databases">
        <authorList>
            <person name="Tran Van P."/>
        </authorList>
    </citation>
    <scope>NUCLEOTIDE SEQUENCE</scope>
</reference>
<proteinExistence type="predicted"/>
<keyword evidence="1" id="KW-0812">Transmembrane</keyword>
<organism evidence="2">
    <name type="scientific">Medioppia subpectinata</name>
    <dbReference type="NCBI Taxonomy" id="1979941"/>
    <lineage>
        <taxon>Eukaryota</taxon>
        <taxon>Metazoa</taxon>
        <taxon>Ecdysozoa</taxon>
        <taxon>Arthropoda</taxon>
        <taxon>Chelicerata</taxon>
        <taxon>Arachnida</taxon>
        <taxon>Acari</taxon>
        <taxon>Acariformes</taxon>
        <taxon>Sarcoptiformes</taxon>
        <taxon>Oribatida</taxon>
        <taxon>Brachypylina</taxon>
        <taxon>Oppioidea</taxon>
        <taxon>Oppiidae</taxon>
        <taxon>Medioppia</taxon>
    </lineage>
</organism>
<keyword evidence="1" id="KW-1133">Transmembrane helix</keyword>
<dbReference type="Proteomes" id="UP000759131">
    <property type="component" value="Unassembled WGS sequence"/>
</dbReference>
<evidence type="ECO:0000256" key="1">
    <source>
        <dbReference type="SAM" id="Phobius"/>
    </source>
</evidence>
<dbReference type="EMBL" id="CAJPIZ010004561">
    <property type="protein sequence ID" value="CAG2107677.1"/>
    <property type="molecule type" value="Genomic_DNA"/>
</dbReference>
<keyword evidence="1" id="KW-0472">Membrane</keyword>
<gene>
    <name evidence="2" type="ORF">OSB1V03_LOCUS7677</name>
</gene>
<evidence type="ECO:0000313" key="3">
    <source>
        <dbReference type="Proteomes" id="UP000759131"/>
    </source>
</evidence>